<dbReference type="Proteomes" id="UP000248044">
    <property type="component" value="Chromosome"/>
</dbReference>
<protein>
    <submittedName>
        <fullName evidence="2">Glycosyl transferase family 1</fullName>
    </submittedName>
</protein>
<dbReference type="InterPro" id="IPR001296">
    <property type="entry name" value="Glyco_trans_1"/>
</dbReference>
<keyword evidence="3" id="KW-1185">Reference proteome</keyword>
<dbReference type="AlphaFoldDB" id="A0A2U9IFH4"/>
<feature type="domain" description="Glycosyl transferase family 1" evidence="1">
    <location>
        <begin position="181"/>
        <end position="301"/>
    </location>
</feature>
<sequence length="351" mass="40361">MREIKKVAVIAHGYGYRGYSGEGKVYLEGVNALKDHNLDYILVTFSKLNINDNEYVVPFKFRRFDKYQRLLVWFAARRIKPLFFLNLSGVPIPLSKISPHIIYAGAPAISSAPTKYSSSLFWKAYLFPFKIIAKKLSEEAKKSYIIANSFYSLRKIEEAYNTRVRKVIYPPVDVDFYKKAFTEKRSEIFLSIGRIEKGKMLENSIKLSAKSGIKGIIIGSLGDRKYLEYLYRLVKELEANIEIYTDLASDKILEIMKIASVYFHPTIGEHFGIPVIESMSAGLIPIVPRESGSYEIVPEYSYNNLDEASSLLKNVIYTDIKTRKELSEKADFFNSKRFKDQLYAEISNFIK</sequence>
<dbReference type="PANTHER" id="PTHR45919:SF1">
    <property type="entry name" value="GDP-MAN:MAN(3)GLCNAC(2)-PP-DOL ALPHA-1,2-MANNOSYLTRANSFERASE"/>
    <property type="match status" value="1"/>
</dbReference>
<dbReference type="RefSeq" id="WP_110270596.1">
    <property type="nucleotide sequence ID" value="NZ_CP029289.2"/>
</dbReference>
<dbReference type="Pfam" id="PF00534">
    <property type="entry name" value="Glycos_transf_1"/>
    <property type="match status" value="1"/>
</dbReference>
<dbReference type="OrthoDB" id="132546at2157"/>
<dbReference type="KEGG" id="abri:DFR85_09030"/>
<organism evidence="2 3">
    <name type="scientific">Acidianus brierleyi</name>
    <dbReference type="NCBI Taxonomy" id="41673"/>
    <lineage>
        <taxon>Archaea</taxon>
        <taxon>Thermoproteota</taxon>
        <taxon>Thermoprotei</taxon>
        <taxon>Sulfolobales</taxon>
        <taxon>Sulfolobaceae</taxon>
        <taxon>Acidianus</taxon>
    </lineage>
</organism>
<dbReference type="GO" id="GO:0016020">
    <property type="term" value="C:membrane"/>
    <property type="evidence" value="ECO:0007669"/>
    <property type="project" value="TreeGrafter"/>
</dbReference>
<proteinExistence type="predicted"/>
<dbReference type="Gene3D" id="3.40.50.2000">
    <property type="entry name" value="Glycogen Phosphorylase B"/>
    <property type="match status" value="1"/>
</dbReference>
<dbReference type="PANTHER" id="PTHR45919">
    <property type="entry name" value="GDP-MAN:MAN(3)GLCNAC(2)-PP-DOL ALPHA-1,2-MANNOSYLTRANSFERASE"/>
    <property type="match status" value="1"/>
</dbReference>
<dbReference type="EMBL" id="CP029289">
    <property type="protein sequence ID" value="AWR94715.1"/>
    <property type="molecule type" value="Genomic_DNA"/>
</dbReference>
<evidence type="ECO:0000313" key="2">
    <source>
        <dbReference type="EMBL" id="AWR94715.1"/>
    </source>
</evidence>
<dbReference type="GeneID" id="36832296"/>
<dbReference type="GO" id="GO:0004377">
    <property type="term" value="F:GDP-Man:Man(3)GlcNAc(2)-PP-Dol alpha-1,2-mannosyltransferase activity"/>
    <property type="evidence" value="ECO:0007669"/>
    <property type="project" value="InterPro"/>
</dbReference>
<gene>
    <name evidence="2" type="ORF">DFR85_09030</name>
</gene>
<evidence type="ECO:0000259" key="1">
    <source>
        <dbReference type="Pfam" id="PF00534"/>
    </source>
</evidence>
<keyword evidence="2" id="KW-0808">Transferase</keyword>
<accession>A0A2U9IFH4</accession>
<dbReference type="InterPro" id="IPR038013">
    <property type="entry name" value="ALG11"/>
</dbReference>
<reference evidence="2 3" key="1">
    <citation type="submission" date="2018-05" db="EMBL/GenBank/DDBJ databases">
        <title>Complete Genome Sequences of Extremely Thermoacidophilic, Metal-Mobilizing Type-Strain Members of the Archaeal Family Sulfolobaceae: Acidianus brierleyi DSM-1651T, Acidianus sulfidivorans DSM-18786T, Metallosphaera hakonensis DSM-7519T, and Metallosphaera prunae DSM-10039T.</title>
        <authorList>
            <person name="Counts J.A."/>
            <person name="Kelly R.M."/>
        </authorList>
    </citation>
    <scope>NUCLEOTIDE SEQUENCE [LARGE SCALE GENOMIC DNA]</scope>
    <source>
        <strain evidence="2 3">DSM 1651</strain>
    </source>
</reference>
<dbReference type="GO" id="GO:0006487">
    <property type="term" value="P:protein N-linked glycosylation"/>
    <property type="evidence" value="ECO:0007669"/>
    <property type="project" value="TreeGrafter"/>
</dbReference>
<evidence type="ECO:0000313" key="3">
    <source>
        <dbReference type="Proteomes" id="UP000248044"/>
    </source>
</evidence>
<dbReference type="SUPFAM" id="SSF53756">
    <property type="entry name" value="UDP-Glycosyltransferase/glycogen phosphorylase"/>
    <property type="match status" value="1"/>
</dbReference>
<name>A0A2U9IFH4_9CREN</name>